<dbReference type="EMBL" id="BLLK01000038">
    <property type="protein sequence ID" value="GFH49596.1"/>
    <property type="molecule type" value="Genomic_DNA"/>
</dbReference>
<evidence type="ECO:0000313" key="9">
    <source>
        <dbReference type="Proteomes" id="UP001054902"/>
    </source>
</evidence>
<gene>
    <name evidence="8" type="ORF">CTEN210_06072</name>
</gene>
<proteinExistence type="predicted"/>
<protein>
    <submittedName>
        <fullName evidence="8">Solute carrier family 35 (Adenosine 3'-phospho 5'-phosphosulfate transporter), member B3</fullName>
    </submittedName>
</protein>
<organism evidence="8 9">
    <name type="scientific">Chaetoceros tenuissimus</name>
    <dbReference type="NCBI Taxonomy" id="426638"/>
    <lineage>
        <taxon>Eukaryota</taxon>
        <taxon>Sar</taxon>
        <taxon>Stramenopiles</taxon>
        <taxon>Ochrophyta</taxon>
        <taxon>Bacillariophyta</taxon>
        <taxon>Coscinodiscophyceae</taxon>
        <taxon>Chaetocerotophycidae</taxon>
        <taxon>Chaetocerotales</taxon>
        <taxon>Chaetocerotaceae</taxon>
        <taxon>Chaetoceros</taxon>
    </lineage>
</organism>
<dbReference type="PANTHER" id="PTHR10778">
    <property type="entry name" value="SOLUTE CARRIER FAMILY 35 MEMBER B"/>
    <property type="match status" value="1"/>
</dbReference>
<evidence type="ECO:0000256" key="3">
    <source>
        <dbReference type="ARBA" id="ARBA00022692"/>
    </source>
</evidence>
<keyword evidence="4 7" id="KW-1133">Transmembrane helix</keyword>
<evidence type="ECO:0000313" key="8">
    <source>
        <dbReference type="EMBL" id="GFH49596.1"/>
    </source>
</evidence>
<evidence type="ECO:0000256" key="5">
    <source>
        <dbReference type="ARBA" id="ARBA00023136"/>
    </source>
</evidence>
<keyword evidence="2" id="KW-0813">Transport</keyword>
<keyword evidence="3 7" id="KW-0812">Transmembrane</keyword>
<dbReference type="GO" id="GO:0000139">
    <property type="term" value="C:Golgi membrane"/>
    <property type="evidence" value="ECO:0007669"/>
    <property type="project" value="TreeGrafter"/>
</dbReference>
<evidence type="ECO:0000256" key="1">
    <source>
        <dbReference type="ARBA" id="ARBA00004141"/>
    </source>
</evidence>
<feature type="transmembrane region" description="Helical" evidence="7">
    <location>
        <begin position="229"/>
        <end position="248"/>
    </location>
</feature>
<keyword evidence="9" id="KW-1185">Reference proteome</keyword>
<evidence type="ECO:0000256" key="2">
    <source>
        <dbReference type="ARBA" id="ARBA00022448"/>
    </source>
</evidence>
<dbReference type="Proteomes" id="UP001054902">
    <property type="component" value="Unassembled WGS sequence"/>
</dbReference>
<feature type="transmembrane region" description="Helical" evidence="7">
    <location>
        <begin position="385"/>
        <end position="412"/>
    </location>
</feature>
<keyword evidence="5 7" id="KW-0472">Membrane</keyword>
<dbReference type="PANTHER" id="PTHR10778:SF8">
    <property type="entry name" value="ADENOSINE 3'-PHOSPHO 5'-PHOSPHOSULFATE TRANSPORTER 2"/>
    <property type="match status" value="1"/>
</dbReference>
<sequence length="482" mass="53303">MSVTTVTRSGPMMRQRSNQQRHYFLKSDEADVAATGAGVTSPNVPISIPVENEPLLKNNDGYNGVIYANIGPEEEIRKKVQVFGYDISHLDRKWQFITCASGVFGFSLLYGYLQELLSVTLCGRQLGLFLGMIQFMGYAILSRFFNSYVKGKNAKEQEFNISKGKQPVDMTPVPMHFYILLSILRAIDSSMTNMAMQYINYPAKTLMKSSRVVFTMIFGTIVTRKRYQLLDYIIVLLMVSGLAIFMHADSQSSAVFQPIGIMMLTTSLCCDAIINNFSEKIMNQYHVGQDEFIYKLYSIALVGIVGAAAFHGDLVEGTQFLLTPGTYNEIKEGIEPTWSVHGKIAVFVLFSSTGFLGSSCSALITKEFGALTMSITSTARKATTLFLSFALFNNVCTMEHLSGIALFVSALITKSFRASKKGHGGSSSSKNDKQEKITSAPNSNHYLELEKSPGPIQPSSSYYGNDGMKRRSNAQRHTGDIV</sequence>
<evidence type="ECO:0000256" key="7">
    <source>
        <dbReference type="SAM" id="Phobius"/>
    </source>
</evidence>
<dbReference type="Pfam" id="PF08449">
    <property type="entry name" value="UAA"/>
    <property type="match status" value="1"/>
</dbReference>
<dbReference type="AlphaFoldDB" id="A0AAD3CR21"/>
<comment type="caution">
    <text evidence="8">The sequence shown here is derived from an EMBL/GenBank/DDBJ whole genome shotgun (WGS) entry which is preliminary data.</text>
</comment>
<evidence type="ECO:0000256" key="6">
    <source>
        <dbReference type="SAM" id="MobiDB-lite"/>
    </source>
</evidence>
<feature type="transmembrane region" description="Helical" evidence="7">
    <location>
        <begin position="94"/>
        <end position="113"/>
    </location>
</feature>
<feature type="transmembrane region" description="Helical" evidence="7">
    <location>
        <begin position="294"/>
        <end position="312"/>
    </location>
</feature>
<name>A0AAD3CR21_9STRA</name>
<feature type="region of interest" description="Disordered" evidence="6">
    <location>
        <begin position="419"/>
        <end position="482"/>
    </location>
</feature>
<feature type="transmembrane region" description="Helical" evidence="7">
    <location>
        <begin position="344"/>
        <end position="364"/>
    </location>
</feature>
<feature type="transmembrane region" description="Helical" evidence="7">
    <location>
        <begin position="254"/>
        <end position="274"/>
    </location>
</feature>
<comment type="subcellular location">
    <subcellularLocation>
        <location evidence="1">Membrane</location>
        <topology evidence="1">Multi-pass membrane protein</topology>
    </subcellularLocation>
</comment>
<accession>A0AAD3CR21</accession>
<evidence type="ECO:0000256" key="4">
    <source>
        <dbReference type="ARBA" id="ARBA00022989"/>
    </source>
</evidence>
<dbReference type="InterPro" id="IPR013657">
    <property type="entry name" value="SCL35B1-4/HUT1"/>
</dbReference>
<dbReference type="GO" id="GO:0046964">
    <property type="term" value="F:3'-phosphoadenosine 5'-phosphosulfate transmembrane transporter activity"/>
    <property type="evidence" value="ECO:0007669"/>
    <property type="project" value="TreeGrafter"/>
</dbReference>
<reference evidence="8 9" key="1">
    <citation type="journal article" date="2021" name="Sci. Rep.">
        <title>The genome of the diatom Chaetoceros tenuissimus carries an ancient integrated fragment of an extant virus.</title>
        <authorList>
            <person name="Hongo Y."/>
            <person name="Kimura K."/>
            <person name="Takaki Y."/>
            <person name="Yoshida Y."/>
            <person name="Baba S."/>
            <person name="Kobayashi G."/>
            <person name="Nagasaki K."/>
            <person name="Hano T."/>
            <person name="Tomaru Y."/>
        </authorList>
    </citation>
    <scope>NUCLEOTIDE SEQUENCE [LARGE SCALE GENOMIC DNA]</scope>
    <source>
        <strain evidence="8 9">NIES-3715</strain>
    </source>
</reference>
<dbReference type="GO" id="GO:0005789">
    <property type="term" value="C:endoplasmic reticulum membrane"/>
    <property type="evidence" value="ECO:0007669"/>
    <property type="project" value="TreeGrafter"/>
</dbReference>
<feature type="transmembrane region" description="Helical" evidence="7">
    <location>
        <begin position="125"/>
        <end position="145"/>
    </location>
</feature>